<reference evidence="2" key="1">
    <citation type="submission" date="2017-03" db="EMBL/GenBank/DDBJ databases">
        <title>Draft genome sequence of Moraxella equi CCUG 4950T type strain.</title>
        <authorList>
            <person name="Salva-Serra F."/>
            <person name="Engstrom-Jakobsson H."/>
            <person name="Thorell K."/>
            <person name="Jaen-Luchoro D."/>
            <person name="Gonzales-Siles L."/>
            <person name="Karlsson R."/>
            <person name="Yazdan S."/>
            <person name="Boulund F."/>
            <person name="Johnning A."/>
            <person name="Engstrand L."/>
            <person name="Kristiansson E."/>
            <person name="Moore E."/>
        </authorList>
    </citation>
    <scope>NUCLEOTIDE SEQUENCE [LARGE SCALE GENOMIC DNA]</scope>
    <source>
        <strain evidence="2">CCUG 4441</strain>
    </source>
</reference>
<accession>A0A1V4GPH9</accession>
<sequence length="141" mass="16473">MTQEMIIDKFGINDCGYYQVYYTGKRFYFTLIPCYDILKKTYGKSALFYVDDETTDDVGYNKKPFDTIDRIMRAVADYVNQSHYTKSMESITHFSFSSSTERKDGIYERYAKKLIALLDGDWGYSSHGGGFYFFLKNTIIV</sequence>
<dbReference type="AlphaFoldDB" id="A0A1V4GPH9"/>
<organism evidence="1 2">
    <name type="scientific">Moraxella lacunata</name>
    <dbReference type="NCBI Taxonomy" id="477"/>
    <lineage>
        <taxon>Bacteria</taxon>
        <taxon>Pseudomonadati</taxon>
        <taxon>Pseudomonadota</taxon>
        <taxon>Gammaproteobacteria</taxon>
        <taxon>Moraxellales</taxon>
        <taxon>Moraxellaceae</taxon>
        <taxon>Moraxella</taxon>
    </lineage>
</organism>
<gene>
    <name evidence="1" type="ORF">B5J94_11380</name>
</gene>
<proteinExistence type="predicted"/>
<evidence type="ECO:0000313" key="2">
    <source>
        <dbReference type="Proteomes" id="UP000191025"/>
    </source>
</evidence>
<dbReference type="Proteomes" id="UP000191025">
    <property type="component" value="Unassembled WGS sequence"/>
</dbReference>
<dbReference type="EMBL" id="MXAN01000083">
    <property type="protein sequence ID" value="OPH34495.1"/>
    <property type="molecule type" value="Genomic_DNA"/>
</dbReference>
<name>A0A1V4GPH9_MORLA</name>
<dbReference type="RefSeq" id="WP_062499590.1">
    <property type="nucleotide sequence ID" value="NZ_MXAN01000083.1"/>
</dbReference>
<protein>
    <submittedName>
        <fullName evidence="1">Uncharacterized protein</fullName>
    </submittedName>
</protein>
<comment type="caution">
    <text evidence="1">The sequence shown here is derived from an EMBL/GenBank/DDBJ whole genome shotgun (WGS) entry which is preliminary data.</text>
</comment>
<evidence type="ECO:0000313" key="1">
    <source>
        <dbReference type="EMBL" id="OPH34495.1"/>
    </source>
</evidence>